<dbReference type="InterPro" id="IPR039420">
    <property type="entry name" value="WalR-like"/>
</dbReference>
<feature type="modified residue" description="4-aspartylphosphate" evidence="2">
    <location>
        <position position="45"/>
    </location>
</feature>
<keyword evidence="1" id="KW-0238">DNA-binding</keyword>
<dbReference type="Gene3D" id="3.40.50.2300">
    <property type="match status" value="1"/>
</dbReference>
<evidence type="ECO:0000313" key="6">
    <source>
        <dbReference type="Proteomes" id="UP001501446"/>
    </source>
</evidence>
<comment type="caution">
    <text evidence="5">The sequence shown here is derived from an EMBL/GenBank/DDBJ whole genome shotgun (WGS) entry which is preliminary data.</text>
</comment>
<dbReference type="CDD" id="cd06170">
    <property type="entry name" value="LuxR_C_like"/>
    <property type="match status" value="1"/>
</dbReference>
<feature type="domain" description="HTH luxR-type" evidence="3">
    <location>
        <begin position="130"/>
        <end position="195"/>
    </location>
</feature>
<feature type="domain" description="Response regulatory" evidence="4">
    <location>
        <begin position="1"/>
        <end position="110"/>
    </location>
</feature>
<evidence type="ECO:0000256" key="1">
    <source>
        <dbReference type="ARBA" id="ARBA00023125"/>
    </source>
</evidence>
<dbReference type="PRINTS" id="PR00038">
    <property type="entry name" value="HTHLUXR"/>
</dbReference>
<dbReference type="InterPro" id="IPR001789">
    <property type="entry name" value="Sig_transdc_resp-reg_receiver"/>
</dbReference>
<reference evidence="6" key="1">
    <citation type="journal article" date="2019" name="Int. J. Syst. Evol. Microbiol.">
        <title>The Global Catalogue of Microorganisms (GCM) 10K type strain sequencing project: providing services to taxonomists for standard genome sequencing and annotation.</title>
        <authorList>
            <consortium name="The Broad Institute Genomics Platform"/>
            <consortium name="The Broad Institute Genome Sequencing Center for Infectious Disease"/>
            <person name="Wu L."/>
            <person name="Ma J."/>
        </authorList>
    </citation>
    <scope>NUCLEOTIDE SEQUENCE [LARGE SCALE GENOMIC DNA]</scope>
    <source>
        <strain evidence="6">JCM 18958</strain>
    </source>
</reference>
<dbReference type="PROSITE" id="PS50043">
    <property type="entry name" value="HTH_LUXR_2"/>
    <property type="match status" value="1"/>
</dbReference>
<name>A0ABP8WKW6_9MICC</name>
<keyword evidence="6" id="KW-1185">Reference proteome</keyword>
<dbReference type="PROSITE" id="PS50110">
    <property type="entry name" value="RESPONSE_REGULATORY"/>
    <property type="match status" value="1"/>
</dbReference>
<dbReference type="SMART" id="SM00421">
    <property type="entry name" value="HTH_LUXR"/>
    <property type="match status" value="1"/>
</dbReference>
<dbReference type="SUPFAM" id="SSF52172">
    <property type="entry name" value="CheY-like"/>
    <property type="match status" value="1"/>
</dbReference>
<gene>
    <name evidence="5" type="ORF">GCM10025781_03610</name>
</gene>
<evidence type="ECO:0000256" key="2">
    <source>
        <dbReference type="PROSITE-ProRule" id="PRU00169"/>
    </source>
</evidence>
<evidence type="ECO:0000259" key="4">
    <source>
        <dbReference type="PROSITE" id="PS50110"/>
    </source>
</evidence>
<dbReference type="PANTHER" id="PTHR43214">
    <property type="entry name" value="TWO-COMPONENT RESPONSE REGULATOR"/>
    <property type="match status" value="1"/>
</dbReference>
<dbReference type="InterPro" id="IPR016032">
    <property type="entry name" value="Sig_transdc_resp-reg_C-effctor"/>
</dbReference>
<protein>
    <submittedName>
        <fullName evidence="5">Response regulator transcription factor</fullName>
    </submittedName>
</protein>
<organism evidence="5 6">
    <name type="scientific">Kocuria gwangalliensis</name>
    <dbReference type="NCBI Taxonomy" id="501592"/>
    <lineage>
        <taxon>Bacteria</taxon>
        <taxon>Bacillati</taxon>
        <taxon>Actinomycetota</taxon>
        <taxon>Actinomycetes</taxon>
        <taxon>Micrococcales</taxon>
        <taxon>Micrococcaceae</taxon>
        <taxon>Kocuria</taxon>
    </lineage>
</organism>
<dbReference type="Pfam" id="PF00072">
    <property type="entry name" value="Response_reg"/>
    <property type="match status" value="1"/>
</dbReference>
<dbReference type="SUPFAM" id="SSF46894">
    <property type="entry name" value="C-terminal effector domain of the bipartite response regulators"/>
    <property type="match status" value="1"/>
</dbReference>
<evidence type="ECO:0000313" key="5">
    <source>
        <dbReference type="EMBL" id="GAA4690059.1"/>
    </source>
</evidence>
<keyword evidence="2" id="KW-0597">Phosphoprotein</keyword>
<dbReference type="InterPro" id="IPR000792">
    <property type="entry name" value="Tscrpt_reg_LuxR_C"/>
</dbReference>
<dbReference type="InterPro" id="IPR011006">
    <property type="entry name" value="CheY-like_superfamily"/>
</dbReference>
<dbReference type="PROSITE" id="PS00622">
    <property type="entry name" value="HTH_LUXR_1"/>
    <property type="match status" value="1"/>
</dbReference>
<proteinExistence type="predicted"/>
<accession>A0ABP8WKW6</accession>
<dbReference type="EMBL" id="BAABLN010000002">
    <property type="protein sequence ID" value="GAA4690059.1"/>
    <property type="molecule type" value="Genomic_DNA"/>
</dbReference>
<sequence length="203" mass="22884">MALVNDYPVVTQGIARMLEDFDRLEVVELAAGENPSRVVDLVLYDAFAARGRGRYDVVRLLEDERNRKLVVYTWHVADVQVQQALDLGIDGYLSKQLDADELAEALIRIHQGERVVEPKPMSEHIEIADWPGRSAGLSPREAEVVALITQGATNDEIARTCYLSINSVKSYIRSAYRKMGVERRSQAVLWGVQNGMQPERTHH</sequence>
<dbReference type="Proteomes" id="UP001501446">
    <property type="component" value="Unassembled WGS sequence"/>
</dbReference>
<evidence type="ECO:0000259" key="3">
    <source>
        <dbReference type="PROSITE" id="PS50043"/>
    </source>
</evidence>
<dbReference type="Pfam" id="PF00196">
    <property type="entry name" value="GerE"/>
    <property type="match status" value="1"/>
</dbReference>